<name>A0A1D6I1G0_MAIZE</name>
<proteinExistence type="predicted"/>
<gene>
    <name evidence="1" type="ORF">ZEAMMB73_Zm00001d020001</name>
</gene>
<reference evidence="1" key="1">
    <citation type="submission" date="2015-12" db="EMBL/GenBank/DDBJ databases">
        <title>Update maize B73 reference genome by single molecule sequencing technologies.</title>
        <authorList>
            <consortium name="Maize Genome Sequencing Project"/>
            <person name="Ware D."/>
        </authorList>
    </citation>
    <scope>NUCLEOTIDE SEQUENCE [LARGE SCALE GENOMIC DNA]</scope>
    <source>
        <tissue evidence="1">Seedling</tissue>
    </source>
</reference>
<sequence>MGSISDAERELQLVEEKIHDAEQHCKLQLMVFVDVTKVRLQTLDGSSSLQN</sequence>
<protein>
    <submittedName>
        <fullName evidence="1">Structural maintenance of chromosomes protein 6B</fullName>
    </submittedName>
</protein>
<accession>A0A1D6I1G0</accession>
<dbReference type="AlphaFoldDB" id="A0A1D6I1G0"/>
<dbReference type="EMBL" id="CM007650">
    <property type="protein sequence ID" value="ONM54061.1"/>
    <property type="molecule type" value="Genomic_DNA"/>
</dbReference>
<evidence type="ECO:0000313" key="1">
    <source>
        <dbReference type="EMBL" id="ONM54061.1"/>
    </source>
</evidence>
<organism evidence="1">
    <name type="scientific">Zea mays</name>
    <name type="common">Maize</name>
    <dbReference type="NCBI Taxonomy" id="4577"/>
    <lineage>
        <taxon>Eukaryota</taxon>
        <taxon>Viridiplantae</taxon>
        <taxon>Streptophyta</taxon>
        <taxon>Embryophyta</taxon>
        <taxon>Tracheophyta</taxon>
        <taxon>Spermatophyta</taxon>
        <taxon>Magnoliopsida</taxon>
        <taxon>Liliopsida</taxon>
        <taxon>Poales</taxon>
        <taxon>Poaceae</taxon>
        <taxon>PACMAD clade</taxon>
        <taxon>Panicoideae</taxon>
        <taxon>Andropogonodae</taxon>
        <taxon>Andropogoneae</taxon>
        <taxon>Tripsacinae</taxon>
        <taxon>Zea</taxon>
    </lineage>
</organism>